<dbReference type="Proteomes" id="UP000887579">
    <property type="component" value="Unplaced"/>
</dbReference>
<evidence type="ECO:0000313" key="2">
    <source>
        <dbReference type="WBParaSite" id="ES5_v2.g17810.t1"/>
    </source>
</evidence>
<proteinExistence type="predicted"/>
<organism evidence="1 2">
    <name type="scientific">Panagrolaimus sp. ES5</name>
    <dbReference type="NCBI Taxonomy" id="591445"/>
    <lineage>
        <taxon>Eukaryota</taxon>
        <taxon>Metazoa</taxon>
        <taxon>Ecdysozoa</taxon>
        <taxon>Nematoda</taxon>
        <taxon>Chromadorea</taxon>
        <taxon>Rhabditida</taxon>
        <taxon>Tylenchina</taxon>
        <taxon>Panagrolaimomorpha</taxon>
        <taxon>Panagrolaimoidea</taxon>
        <taxon>Panagrolaimidae</taxon>
        <taxon>Panagrolaimus</taxon>
    </lineage>
</organism>
<dbReference type="WBParaSite" id="ES5_v2.g17810.t1">
    <property type="protein sequence ID" value="ES5_v2.g17810.t1"/>
    <property type="gene ID" value="ES5_v2.g17810"/>
</dbReference>
<reference evidence="2" key="1">
    <citation type="submission" date="2022-11" db="UniProtKB">
        <authorList>
            <consortium name="WormBaseParasite"/>
        </authorList>
    </citation>
    <scope>IDENTIFICATION</scope>
</reference>
<accession>A0AC34FKH0</accession>
<sequence length="209" mass="24411">MCLKLMQVCKYFRHKEFPYFVVKDITAFDDTFYYTLLNRESHEWESIEEIPEKLWITNSISTDLPPEFKFISQLVPKIAVCEAKKIILEYENITIDEFKVLCSSSVKKIKLKRINIDGDENVEVVPLEMILDSVPNVKEAHKSVQFTLAFTSSYGIPHSQVVQLQNFVDGIIKAYDLQYPPPVIEFSGQTKESMMAMSNLHRDFYQQFF</sequence>
<protein>
    <submittedName>
        <fullName evidence="2">Uncharacterized protein</fullName>
    </submittedName>
</protein>
<evidence type="ECO:0000313" key="1">
    <source>
        <dbReference type="Proteomes" id="UP000887579"/>
    </source>
</evidence>
<name>A0AC34FKH0_9BILA</name>